<keyword evidence="4" id="KW-0812">Transmembrane</keyword>
<evidence type="ECO:0000256" key="5">
    <source>
        <dbReference type="SAM" id="SignalP"/>
    </source>
</evidence>
<dbReference type="InterPro" id="IPR001509">
    <property type="entry name" value="Epimerase_deHydtase"/>
</dbReference>
<reference evidence="7" key="1">
    <citation type="submission" date="2023-03" db="UniProtKB">
        <authorList>
            <consortium name="EnsemblPlants"/>
        </authorList>
    </citation>
    <scope>IDENTIFICATION</scope>
</reference>
<keyword evidence="5" id="KW-0732">Signal</keyword>
<feature type="domain" description="NAD-dependent epimerase/dehydratase" evidence="6">
    <location>
        <begin position="22"/>
        <end position="232"/>
    </location>
</feature>
<dbReference type="SUPFAM" id="SSF51735">
    <property type="entry name" value="NAD(P)-binding Rossmann-fold domains"/>
    <property type="match status" value="1"/>
</dbReference>
<dbReference type="Gene3D" id="3.40.50.720">
    <property type="entry name" value="NAD(P)-binding Rossmann-like Domain"/>
    <property type="match status" value="1"/>
</dbReference>
<keyword evidence="2" id="KW-0560">Oxidoreductase</keyword>
<dbReference type="Pfam" id="PF01370">
    <property type="entry name" value="Epimerase"/>
    <property type="match status" value="1"/>
</dbReference>
<evidence type="ECO:0000313" key="7">
    <source>
        <dbReference type="EnsemblPlants" id="MELO3C032187.2.1"/>
    </source>
</evidence>
<sequence length="657" mass="75139">MSPPRFGMILTKFLKLLSSWTVTDRLRLFKADLREEGSFDEAVKGCDGVFHVAASMIFNVDQQDNIEEYVRKNVIDPEIKGTISLLKSCLKSESVKRVVLTSTISTLTGKDADGERRRLVDESCQTSVDQVWKNKPSGWIYSLLKRLSEDAAFNFASENSIDIVSVITSTVSGPFLTSYIPSSIRVFTAPITGDSDFLRILSNVNERMGSVAVVHTNDICRAHIFLMEHENAKGRYLCCVESCALSELVKRLSRHCAVNFQRSVDEKKNWMPSEVSNKKLKDLGFRFEHGIDDIINETIDACVECGFISRRKHNRSEKTVKKLYYSIWQPLVHRSFFIFFFSTASFFFAISPICRLLFSSSSLASCPPFFLRFLLLYCVVLLRDFSYFPTSLLLVFFSLLFTVQKNHFIVVMVKLAVIVFHSGQWDEQQSYVDYKTNCVLVDEVISSFDSFLNLIRTEIQVESCIELSILLPIGSNSVQHVLKIVENKDVSWFLTLVKDQSTKYPLVAHSVNTVLDVSVGSSCSSSIVEVDLGDELVIFRDVDITNSKDGLTFKEKDLFCSKEILLKSFRFIAVKSNFEFKTLRSNSRSIELRCNEDGCLWFVRASRYKRSELWMIRKYVSDHSYSMIVHSSHKQASSKFVSHCMIDYLRYIYSHST</sequence>
<protein>
    <recommendedName>
        <fullName evidence="6">NAD-dependent epimerase/dehydratase domain-containing protein</fullName>
    </recommendedName>
</protein>
<dbReference type="Gramene" id="MELO3C032187.2.1">
    <property type="protein sequence ID" value="MELO3C032187.2.1"/>
    <property type="gene ID" value="MELO3C032187.2"/>
</dbReference>
<feature type="transmembrane region" description="Helical" evidence="4">
    <location>
        <begin position="336"/>
        <end position="358"/>
    </location>
</feature>
<name>A0A9I9EDB6_CUCME</name>
<dbReference type="GO" id="GO:0016616">
    <property type="term" value="F:oxidoreductase activity, acting on the CH-OH group of donors, NAD or NADP as acceptor"/>
    <property type="evidence" value="ECO:0007669"/>
    <property type="project" value="TreeGrafter"/>
</dbReference>
<organism evidence="7">
    <name type="scientific">Cucumis melo</name>
    <name type="common">Muskmelon</name>
    <dbReference type="NCBI Taxonomy" id="3656"/>
    <lineage>
        <taxon>Eukaryota</taxon>
        <taxon>Viridiplantae</taxon>
        <taxon>Streptophyta</taxon>
        <taxon>Embryophyta</taxon>
        <taxon>Tracheophyta</taxon>
        <taxon>Spermatophyta</taxon>
        <taxon>Magnoliopsida</taxon>
        <taxon>eudicotyledons</taxon>
        <taxon>Gunneridae</taxon>
        <taxon>Pentapetalae</taxon>
        <taxon>rosids</taxon>
        <taxon>fabids</taxon>
        <taxon>Cucurbitales</taxon>
        <taxon>Cucurbitaceae</taxon>
        <taxon>Benincaseae</taxon>
        <taxon>Cucumis</taxon>
    </lineage>
</organism>
<dbReference type="PANTHER" id="PTHR10366:SF628">
    <property type="entry name" value="NAD(P)-BINDING ROSSMANN-FOLD SUPERFAMILY PROTEIN"/>
    <property type="match status" value="1"/>
</dbReference>
<accession>A0A9I9EDB6</accession>
<dbReference type="PANTHER" id="PTHR10366">
    <property type="entry name" value="NAD DEPENDENT EPIMERASE/DEHYDRATASE"/>
    <property type="match status" value="1"/>
</dbReference>
<evidence type="ECO:0000256" key="4">
    <source>
        <dbReference type="SAM" id="Phobius"/>
    </source>
</evidence>
<feature type="chain" id="PRO_5039901999" description="NAD-dependent epimerase/dehydratase domain-containing protein" evidence="5">
    <location>
        <begin position="20"/>
        <end position="657"/>
    </location>
</feature>
<keyword evidence="4" id="KW-0472">Membrane</keyword>
<comment type="similarity">
    <text evidence="3">Belongs to the NAD(P)-dependent epimerase/dehydratase family. Dihydroflavonol-4-reductase subfamily.</text>
</comment>
<dbReference type="AlphaFoldDB" id="A0A9I9EDB6"/>
<dbReference type="FunFam" id="3.40.50.720:FF:000085">
    <property type="entry name" value="Dihydroflavonol reductase"/>
    <property type="match status" value="1"/>
</dbReference>
<keyword evidence="1" id="KW-0521">NADP</keyword>
<feature type="signal peptide" evidence="5">
    <location>
        <begin position="1"/>
        <end position="19"/>
    </location>
</feature>
<evidence type="ECO:0000256" key="2">
    <source>
        <dbReference type="ARBA" id="ARBA00023002"/>
    </source>
</evidence>
<proteinExistence type="inferred from homology"/>
<evidence type="ECO:0000256" key="1">
    <source>
        <dbReference type="ARBA" id="ARBA00022857"/>
    </source>
</evidence>
<dbReference type="InterPro" id="IPR036291">
    <property type="entry name" value="NAD(P)-bd_dom_sf"/>
</dbReference>
<keyword evidence="4" id="KW-1133">Transmembrane helix</keyword>
<dbReference type="InterPro" id="IPR050425">
    <property type="entry name" value="NAD(P)_dehydrat-like"/>
</dbReference>
<evidence type="ECO:0000256" key="3">
    <source>
        <dbReference type="ARBA" id="ARBA00023445"/>
    </source>
</evidence>
<dbReference type="EnsemblPlants" id="MELO3C032187.2.1">
    <property type="protein sequence ID" value="MELO3C032187.2.1"/>
    <property type="gene ID" value="MELO3C032187.2"/>
</dbReference>
<evidence type="ECO:0000259" key="6">
    <source>
        <dbReference type="Pfam" id="PF01370"/>
    </source>
</evidence>